<evidence type="ECO:0000313" key="2">
    <source>
        <dbReference type="Proteomes" id="UP000692954"/>
    </source>
</evidence>
<dbReference type="Proteomes" id="UP000692954">
    <property type="component" value="Unassembled WGS sequence"/>
</dbReference>
<comment type="caution">
    <text evidence="1">The sequence shown here is derived from an EMBL/GenBank/DDBJ whole genome shotgun (WGS) entry which is preliminary data.</text>
</comment>
<sequence>MCFQFYQETLQLKKLGNRFISKILHIFLKEWIQYLIIVYVSQISLNFNRENNQMRLFLRILFKDQQILQNYQMHLQMKVQEQSDGIIARLAVKDYQMGYYLIKKDCCYVHPEYFLIQKDGQIHQNQKHFYLFSNGSVLFRTFQQKQKLYYLFIQQTCKDIIDPH</sequence>
<keyword evidence="2" id="KW-1185">Reference proteome</keyword>
<reference evidence="1" key="1">
    <citation type="submission" date="2021-01" db="EMBL/GenBank/DDBJ databases">
        <authorList>
            <consortium name="Genoscope - CEA"/>
            <person name="William W."/>
        </authorList>
    </citation>
    <scope>NUCLEOTIDE SEQUENCE</scope>
</reference>
<proteinExistence type="predicted"/>
<evidence type="ECO:0000313" key="1">
    <source>
        <dbReference type="EMBL" id="CAD8129608.1"/>
    </source>
</evidence>
<name>A0A8S1RMW5_9CILI</name>
<dbReference type="AlphaFoldDB" id="A0A8S1RMW5"/>
<gene>
    <name evidence="1" type="ORF">PSON_ATCC_30995.1.T2330006</name>
</gene>
<organism evidence="1 2">
    <name type="scientific">Paramecium sonneborni</name>
    <dbReference type="NCBI Taxonomy" id="65129"/>
    <lineage>
        <taxon>Eukaryota</taxon>
        <taxon>Sar</taxon>
        <taxon>Alveolata</taxon>
        <taxon>Ciliophora</taxon>
        <taxon>Intramacronucleata</taxon>
        <taxon>Oligohymenophorea</taxon>
        <taxon>Peniculida</taxon>
        <taxon>Parameciidae</taxon>
        <taxon>Paramecium</taxon>
    </lineage>
</organism>
<protein>
    <submittedName>
        <fullName evidence="1">Uncharacterized protein</fullName>
    </submittedName>
</protein>
<dbReference type="EMBL" id="CAJJDN010000233">
    <property type="protein sequence ID" value="CAD8129608.1"/>
    <property type="molecule type" value="Genomic_DNA"/>
</dbReference>
<accession>A0A8S1RMW5</accession>